<dbReference type="GO" id="GO:0016020">
    <property type="term" value="C:membrane"/>
    <property type="evidence" value="ECO:0007669"/>
    <property type="project" value="InterPro"/>
</dbReference>
<evidence type="ECO:0000313" key="8">
    <source>
        <dbReference type="EMBL" id="CAG9773598.1"/>
    </source>
</evidence>
<evidence type="ECO:0000256" key="6">
    <source>
        <dbReference type="ARBA" id="ARBA00023136"/>
    </source>
</evidence>
<accession>A0A9N9N2G4</accession>
<evidence type="ECO:0000256" key="3">
    <source>
        <dbReference type="ARBA" id="ARBA00022448"/>
    </source>
</evidence>
<comment type="subcellular location">
    <subcellularLocation>
        <location evidence="1">Endomembrane system</location>
        <topology evidence="1">Multi-pass membrane protein</topology>
    </subcellularLocation>
</comment>
<proteinExistence type="inferred from homology"/>
<dbReference type="GO" id="GO:0012505">
    <property type="term" value="C:endomembrane system"/>
    <property type="evidence" value="ECO:0007669"/>
    <property type="project" value="UniProtKB-SubCell"/>
</dbReference>
<dbReference type="InterPro" id="IPR003492">
    <property type="entry name" value="Battenin_disease_Cln3"/>
</dbReference>
<keyword evidence="5 7" id="KW-1133">Transmembrane helix</keyword>
<gene>
    <name evidence="8" type="ORF">CEUTPL_LOCUS13987</name>
</gene>
<keyword evidence="3" id="KW-0813">Transport</keyword>
<dbReference type="InterPro" id="IPR036259">
    <property type="entry name" value="MFS_trans_sf"/>
</dbReference>
<feature type="transmembrane region" description="Helical" evidence="7">
    <location>
        <begin position="67"/>
        <end position="91"/>
    </location>
</feature>
<dbReference type="SUPFAM" id="SSF103473">
    <property type="entry name" value="MFS general substrate transporter"/>
    <property type="match status" value="1"/>
</dbReference>
<reference evidence="8" key="1">
    <citation type="submission" date="2022-01" db="EMBL/GenBank/DDBJ databases">
        <authorList>
            <person name="King R."/>
        </authorList>
    </citation>
    <scope>NUCLEOTIDE SEQUENCE</scope>
</reference>
<dbReference type="OrthoDB" id="5965864at2759"/>
<keyword evidence="9" id="KW-1185">Reference proteome</keyword>
<comment type="similarity">
    <text evidence="2">Belongs to the battenin family.</text>
</comment>
<evidence type="ECO:0000256" key="4">
    <source>
        <dbReference type="ARBA" id="ARBA00022692"/>
    </source>
</evidence>
<dbReference type="Pfam" id="PF02487">
    <property type="entry name" value="CLN3"/>
    <property type="match status" value="1"/>
</dbReference>
<evidence type="ECO:0000256" key="5">
    <source>
        <dbReference type="ARBA" id="ARBA00022989"/>
    </source>
</evidence>
<dbReference type="PANTHER" id="PTHR10981">
    <property type="entry name" value="BATTENIN"/>
    <property type="match status" value="1"/>
</dbReference>
<evidence type="ECO:0000256" key="1">
    <source>
        <dbReference type="ARBA" id="ARBA00004127"/>
    </source>
</evidence>
<dbReference type="GO" id="GO:0007040">
    <property type="term" value="P:lysosome organization"/>
    <property type="evidence" value="ECO:0007669"/>
    <property type="project" value="TreeGrafter"/>
</dbReference>
<name>A0A9N9N2G4_9CUCU</name>
<dbReference type="EMBL" id="OU892285">
    <property type="protein sequence ID" value="CAG9773598.1"/>
    <property type="molecule type" value="Genomic_DNA"/>
</dbReference>
<feature type="transmembrane region" description="Helical" evidence="7">
    <location>
        <begin position="97"/>
        <end position="115"/>
    </location>
</feature>
<evidence type="ECO:0000256" key="2">
    <source>
        <dbReference type="ARBA" id="ARBA00007467"/>
    </source>
</evidence>
<protein>
    <submittedName>
        <fullName evidence="8">Uncharacterized protein</fullName>
    </submittedName>
</protein>
<sequence>MADKGEPSQYLNQAIIDLTIDDEYPQPKRLKVDANSLLEKMKYPQTAALSVKVTYLQYRANYEKSVLSAWSSGSDIAGVIGAVSYSLLIAVGMKTTLVIMLTIPAIASLAFWLLLPKPLPPQESIEGAGQPDDQVKLGNEEISLRRKFLSYSWSNEIHDTISLIYLFE</sequence>
<dbReference type="GO" id="GO:0051453">
    <property type="term" value="P:regulation of intracellular pH"/>
    <property type="evidence" value="ECO:0007669"/>
    <property type="project" value="TreeGrafter"/>
</dbReference>
<keyword evidence="6 7" id="KW-0472">Membrane</keyword>
<evidence type="ECO:0000256" key="7">
    <source>
        <dbReference type="SAM" id="Phobius"/>
    </source>
</evidence>
<dbReference type="GO" id="GO:0005764">
    <property type="term" value="C:lysosome"/>
    <property type="evidence" value="ECO:0007669"/>
    <property type="project" value="TreeGrafter"/>
</dbReference>
<keyword evidence="4 7" id="KW-0812">Transmembrane</keyword>
<evidence type="ECO:0000313" key="9">
    <source>
        <dbReference type="Proteomes" id="UP001152799"/>
    </source>
</evidence>
<dbReference type="PANTHER" id="PTHR10981:SF0">
    <property type="entry name" value="BATTENIN"/>
    <property type="match status" value="1"/>
</dbReference>
<dbReference type="Proteomes" id="UP001152799">
    <property type="component" value="Chromosome 9"/>
</dbReference>
<organism evidence="8 9">
    <name type="scientific">Ceutorhynchus assimilis</name>
    <name type="common">cabbage seed weevil</name>
    <dbReference type="NCBI Taxonomy" id="467358"/>
    <lineage>
        <taxon>Eukaryota</taxon>
        <taxon>Metazoa</taxon>
        <taxon>Ecdysozoa</taxon>
        <taxon>Arthropoda</taxon>
        <taxon>Hexapoda</taxon>
        <taxon>Insecta</taxon>
        <taxon>Pterygota</taxon>
        <taxon>Neoptera</taxon>
        <taxon>Endopterygota</taxon>
        <taxon>Coleoptera</taxon>
        <taxon>Polyphaga</taxon>
        <taxon>Cucujiformia</taxon>
        <taxon>Curculionidae</taxon>
        <taxon>Ceutorhynchinae</taxon>
        <taxon>Ceutorhynchus</taxon>
    </lineage>
</organism>
<dbReference type="AlphaFoldDB" id="A0A9N9N2G4"/>